<proteinExistence type="predicted"/>
<dbReference type="SMART" id="SM00862">
    <property type="entry name" value="Trans_reg_C"/>
    <property type="match status" value="1"/>
</dbReference>
<evidence type="ECO:0000256" key="4">
    <source>
        <dbReference type="ARBA" id="ARBA00023125"/>
    </source>
</evidence>
<dbReference type="GO" id="GO:0000156">
    <property type="term" value="F:phosphorelay response regulator activity"/>
    <property type="evidence" value="ECO:0007669"/>
    <property type="project" value="TreeGrafter"/>
</dbReference>
<dbReference type="PROSITE" id="PS51755">
    <property type="entry name" value="OMPR_PHOB"/>
    <property type="match status" value="1"/>
</dbReference>
<keyword evidence="5" id="KW-0804">Transcription</keyword>
<dbReference type="Pfam" id="PF00072">
    <property type="entry name" value="Response_reg"/>
    <property type="match status" value="1"/>
</dbReference>
<dbReference type="InterPro" id="IPR011006">
    <property type="entry name" value="CheY-like_superfamily"/>
</dbReference>
<dbReference type="InterPro" id="IPR016032">
    <property type="entry name" value="Sig_transdc_resp-reg_C-effctor"/>
</dbReference>
<dbReference type="SMART" id="SM00448">
    <property type="entry name" value="REC"/>
    <property type="match status" value="1"/>
</dbReference>
<dbReference type="SUPFAM" id="SSF46894">
    <property type="entry name" value="C-terminal effector domain of the bipartite response regulators"/>
    <property type="match status" value="1"/>
</dbReference>
<dbReference type="InterPro" id="IPR001867">
    <property type="entry name" value="OmpR/PhoB-type_DNA-bd"/>
</dbReference>
<dbReference type="Gene3D" id="1.10.10.10">
    <property type="entry name" value="Winged helix-like DNA-binding domain superfamily/Winged helix DNA-binding domain"/>
    <property type="match status" value="1"/>
</dbReference>
<dbReference type="SUPFAM" id="SSF52172">
    <property type="entry name" value="CheY-like"/>
    <property type="match status" value="1"/>
</dbReference>
<keyword evidence="3" id="KW-0805">Transcription regulation</keyword>
<protein>
    <submittedName>
        <fullName evidence="10">Response regulator transcription factor</fullName>
    </submittedName>
</protein>
<keyword evidence="1 6" id="KW-0597">Phosphoprotein</keyword>
<evidence type="ECO:0000256" key="1">
    <source>
        <dbReference type="ARBA" id="ARBA00022553"/>
    </source>
</evidence>
<evidence type="ECO:0000256" key="7">
    <source>
        <dbReference type="PROSITE-ProRule" id="PRU01091"/>
    </source>
</evidence>
<keyword evidence="4 7" id="KW-0238">DNA-binding</keyword>
<accession>A0A5C4RZT5</accession>
<evidence type="ECO:0000313" key="11">
    <source>
        <dbReference type="Proteomes" id="UP000309544"/>
    </source>
</evidence>
<feature type="domain" description="Response regulatory" evidence="8">
    <location>
        <begin position="9"/>
        <end position="122"/>
    </location>
</feature>
<sequence length="235" mass="26877">MRSCIDRQKIILVEDDRSLRESLSIFLSRQGFDLVVTGSAKEFFCKISATAFAVAILDLTLPDEDGLVLARYLRENTTTRILMLTSRTSSEECLEGYRSGADIYMRKPVDFKVLAAALQSLLNRTERVTESLSGNSTPVWKLCTTTRELIAPDNTRIALTTKEFLVLRCLATEKSEMVERTRFLEALGYELNEYGHKRLETIIYRIRRKTRQTEFFPLVTHHGSGYTFTTPLMLV</sequence>
<dbReference type="InterPro" id="IPR036388">
    <property type="entry name" value="WH-like_DNA-bd_sf"/>
</dbReference>
<feature type="modified residue" description="4-aspartylphosphate" evidence="6">
    <location>
        <position position="58"/>
    </location>
</feature>
<dbReference type="InterPro" id="IPR001789">
    <property type="entry name" value="Sig_transdc_resp-reg_receiver"/>
</dbReference>
<dbReference type="Pfam" id="PF00486">
    <property type="entry name" value="Trans_reg_C"/>
    <property type="match status" value="1"/>
</dbReference>
<dbReference type="Gene3D" id="3.40.50.2300">
    <property type="match status" value="1"/>
</dbReference>
<dbReference type="AlphaFoldDB" id="A0A5C4RZT5"/>
<dbReference type="PANTHER" id="PTHR48111">
    <property type="entry name" value="REGULATOR OF RPOS"/>
    <property type="match status" value="1"/>
</dbReference>
<evidence type="ECO:0000259" key="9">
    <source>
        <dbReference type="PROSITE" id="PS51755"/>
    </source>
</evidence>
<dbReference type="GO" id="GO:0006355">
    <property type="term" value="P:regulation of DNA-templated transcription"/>
    <property type="evidence" value="ECO:0007669"/>
    <property type="project" value="InterPro"/>
</dbReference>
<dbReference type="GO" id="GO:0032993">
    <property type="term" value="C:protein-DNA complex"/>
    <property type="evidence" value="ECO:0007669"/>
    <property type="project" value="TreeGrafter"/>
</dbReference>
<dbReference type="GO" id="GO:0000976">
    <property type="term" value="F:transcription cis-regulatory region binding"/>
    <property type="evidence" value="ECO:0007669"/>
    <property type="project" value="TreeGrafter"/>
</dbReference>
<dbReference type="Proteomes" id="UP000309544">
    <property type="component" value="Unassembled WGS sequence"/>
</dbReference>
<name>A0A5C4RZT5_PROVB</name>
<dbReference type="RefSeq" id="WP_068866055.1">
    <property type="nucleotide sequence ID" value="NZ_VDCI01000005.1"/>
</dbReference>
<organism evidence="10 11">
    <name type="scientific">Prosthecochloris vibrioformis</name>
    <name type="common">Chlorobium vibrioforme</name>
    <dbReference type="NCBI Taxonomy" id="1098"/>
    <lineage>
        <taxon>Bacteria</taxon>
        <taxon>Pseudomonadati</taxon>
        <taxon>Chlorobiota</taxon>
        <taxon>Chlorobiia</taxon>
        <taxon>Chlorobiales</taxon>
        <taxon>Chlorobiaceae</taxon>
        <taxon>Prosthecochloris</taxon>
    </lineage>
</organism>
<feature type="DNA-binding region" description="OmpR/PhoB-type" evidence="7">
    <location>
        <begin position="129"/>
        <end position="230"/>
    </location>
</feature>
<dbReference type="PROSITE" id="PS50110">
    <property type="entry name" value="RESPONSE_REGULATORY"/>
    <property type="match status" value="1"/>
</dbReference>
<feature type="domain" description="OmpR/PhoB-type" evidence="9">
    <location>
        <begin position="129"/>
        <end position="230"/>
    </location>
</feature>
<dbReference type="EMBL" id="VDCI01000005">
    <property type="protein sequence ID" value="TNJ36438.1"/>
    <property type="molecule type" value="Genomic_DNA"/>
</dbReference>
<evidence type="ECO:0000259" key="8">
    <source>
        <dbReference type="PROSITE" id="PS50110"/>
    </source>
</evidence>
<comment type="caution">
    <text evidence="10">The sequence shown here is derived from an EMBL/GenBank/DDBJ whole genome shotgun (WGS) entry which is preliminary data.</text>
</comment>
<dbReference type="InterPro" id="IPR039420">
    <property type="entry name" value="WalR-like"/>
</dbReference>
<keyword evidence="2" id="KW-0902">Two-component regulatory system</keyword>
<evidence type="ECO:0000256" key="6">
    <source>
        <dbReference type="PROSITE-ProRule" id="PRU00169"/>
    </source>
</evidence>
<gene>
    <name evidence="10" type="ORF">FGF68_06785</name>
</gene>
<dbReference type="PANTHER" id="PTHR48111:SF1">
    <property type="entry name" value="TWO-COMPONENT RESPONSE REGULATOR ORR33"/>
    <property type="match status" value="1"/>
</dbReference>
<reference evidence="10 11" key="1">
    <citation type="submission" date="2019-05" db="EMBL/GenBank/DDBJ databases">
        <title>Draft Whole-Genome sequence of the green sulfur bacterium Prosthecochloris vibrioformis DSM 260.</title>
        <authorList>
            <person name="Meyer T.E."/>
            <person name="Kyndt J.A."/>
        </authorList>
    </citation>
    <scope>NUCLEOTIDE SEQUENCE [LARGE SCALE GENOMIC DNA]</scope>
    <source>
        <strain evidence="10 11">DSM 260</strain>
    </source>
</reference>
<keyword evidence="11" id="KW-1185">Reference proteome</keyword>
<evidence type="ECO:0000256" key="3">
    <source>
        <dbReference type="ARBA" id="ARBA00023015"/>
    </source>
</evidence>
<dbReference type="GO" id="GO:0005829">
    <property type="term" value="C:cytosol"/>
    <property type="evidence" value="ECO:0007669"/>
    <property type="project" value="TreeGrafter"/>
</dbReference>
<evidence type="ECO:0000313" key="10">
    <source>
        <dbReference type="EMBL" id="TNJ36438.1"/>
    </source>
</evidence>
<evidence type="ECO:0000256" key="5">
    <source>
        <dbReference type="ARBA" id="ARBA00023163"/>
    </source>
</evidence>
<evidence type="ECO:0000256" key="2">
    <source>
        <dbReference type="ARBA" id="ARBA00023012"/>
    </source>
</evidence>